<feature type="domain" description="Copper-binding protein MbnP-like" evidence="1">
    <location>
        <begin position="54"/>
        <end position="260"/>
    </location>
</feature>
<dbReference type="AlphaFoldDB" id="A0A833LYS5"/>
<evidence type="ECO:0000313" key="2">
    <source>
        <dbReference type="EMBL" id="KAB2933045.1"/>
    </source>
</evidence>
<gene>
    <name evidence="2" type="ORF">F9K24_09260</name>
</gene>
<evidence type="ECO:0000313" key="3">
    <source>
        <dbReference type="Proteomes" id="UP000460298"/>
    </source>
</evidence>
<dbReference type="PROSITE" id="PS51257">
    <property type="entry name" value="PROKAR_LIPOPROTEIN"/>
    <property type="match status" value="1"/>
</dbReference>
<protein>
    <submittedName>
        <fullName evidence="2">Metallo-mystery pair system four-Cys motif protein</fullName>
    </submittedName>
</protein>
<dbReference type="EMBL" id="WBUI01000007">
    <property type="protein sequence ID" value="KAB2933045.1"/>
    <property type="molecule type" value="Genomic_DNA"/>
</dbReference>
<dbReference type="NCBIfam" id="TIGR04052">
    <property type="entry name" value="MbnP_like_WxW"/>
    <property type="match status" value="1"/>
</dbReference>
<proteinExistence type="predicted"/>
<dbReference type="InterPro" id="IPR046863">
    <property type="entry name" value="MbnP-like_dom"/>
</dbReference>
<dbReference type="InterPro" id="IPR023977">
    <property type="entry name" value="MbnP-like"/>
</dbReference>
<sequence>MNFRTIALLAMAVTVGCPFQQEENGDAAAMAALATLSAPSSSLNSAVVSFEARDFNDTVFSCSGTFAVSSTVSLQPLDLRFYISDVRLVKDDGTTVPVIMTADGKWQSRGAALLDFENKSGTCTGGTTTTDTNTSIHFQYTPGSYAGIQFVLGLTDDLNRIQNTAESPFNVGGMYWSWTSGYKFARFEYRHENNTNNTLFHLGSQSCMGVSNPVSCAQPFRKTVRLTKSGFAPAGARIVLRLDELLTGFNTALAVNKSCMPAAADADCQPMLNNLKITTSAAGIGAGIDTGEATSVFELR</sequence>
<name>A0A833LYS5_9LEPT</name>
<organism evidence="2 3">
    <name type="scientific">Leptonema illini</name>
    <dbReference type="NCBI Taxonomy" id="183"/>
    <lineage>
        <taxon>Bacteria</taxon>
        <taxon>Pseudomonadati</taxon>
        <taxon>Spirochaetota</taxon>
        <taxon>Spirochaetia</taxon>
        <taxon>Leptospirales</taxon>
        <taxon>Leptospiraceae</taxon>
        <taxon>Leptonema</taxon>
    </lineage>
</organism>
<dbReference type="Pfam" id="PF20243">
    <property type="entry name" value="MbnP"/>
    <property type="match status" value="1"/>
</dbReference>
<accession>A0A833LYS5</accession>
<dbReference type="Proteomes" id="UP000460298">
    <property type="component" value="Unassembled WGS sequence"/>
</dbReference>
<comment type="caution">
    <text evidence="2">The sequence shown here is derived from an EMBL/GenBank/DDBJ whole genome shotgun (WGS) entry which is preliminary data.</text>
</comment>
<reference evidence="2 3" key="1">
    <citation type="submission" date="2019-10" db="EMBL/GenBank/DDBJ databases">
        <title>Extracellular Electron Transfer in a Candidatus Methanoperedens spp. Enrichment Culture.</title>
        <authorList>
            <person name="Berger S."/>
            <person name="Rangel Shaw D."/>
            <person name="Berben T."/>
            <person name="In 'T Zandt M."/>
            <person name="Frank J."/>
            <person name="Reimann J."/>
            <person name="Jetten M.S.M."/>
            <person name="Welte C.U."/>
        </authorList>
    </citation>
    <scope>NUCLEOTIDE SEQUENCE [LARGE SCALE GENOMIC DNA]</scope>
    <source>
        <strain evidence="2">SB12</strain>
    </source>
</reference>
<evidence type="ECO:0000259" key="1">
    <source>
        <dbReference type="Pfam" id="PF20243"/>
    </source>
</evidence>